<name>A0ABN2NL00_9PSEU</name>
<reference evidence="2 3" key="1">
    <citation type="journal article" date="2019" name="Int. J. Syst. Evol. Microbiol.">
        <title>The Global Catalogue of Microorganisms (GCM) 10K type strain sequencing project: providing services to taxonomists for standard genome sequencing and annotation.</title>
        <authorList>
            <consortium name="The Broad Institute Genomics Platform"/>
            <consortium name="The Broad Institute Genome Sequencing Center for Infectious Disease"/>
            <person name="Wu L."/>
            <person name="Ma J."/>
        </authorList>
    </citation>
    <scope>NUCLEOTIDE SEQUENCE [LARGE SCALE GENOMIC DNA]</scope>
    <source>
        <strain evidence="2 3">JCM 16009</strain>
    </source>
</reference>
<keyword evidence="3" id="KW-1185">Reference proteome</keyword>
<dbReference type="RefSeq" id="WP_344425681.1">
    <property type="nucleotide sequence ID" value="NZ_BAAAQK010000026.1"/>
</dbReference>
<protein>
    <submittedName>
        <fullName evidence="2">Uncharacterized protein</fullName>
    </submittedName>
</protein>
<dbReference type="Proteomes" id="UP001500449">
    <property type="component" value="Unassembled WGS sequence"/>
</dbReference>
<sequence length="144" mass="15653">MNDPARLVARIRRKAVKAGWTVEADDTGFTLSAEVDGLPRARGRRYRERLTHRVELDRAAGTYRITDSRETLDEIAGGGTSLLRLDRRAEAAVDPGVEAHRLVDEAAEALGWTRGRTGPKPGQVVAVIAGVCVVVLIVALFLIL</sequence>
<evidence type="ECO:0000313" key="3">
    <source>
        <dbReference type="Proteomes" id="UP001500449"/>
    </source>
</evidence>
<evidence type="ECO:0000313" key="2">
    <source>
        <dbReference type="EMBL" id="GAA1873913.1"/>
    </source>
</evidence>
<proteinExistence type="predicted"/>
<gene>
    <name evidence="2" type="ORF">GCM10009836_63680</name>
</gene>
<feature type="transmembrane region" description="Helical" evidence="1">
    <location>
        <begin position="124"/>
        <end position="143"/>
    </location>
</feature>
<organism evidence="2 3">
    <name type="scientific">Pseudonocardia ailaonensis</name>
    <dbReference type="NCBI Taxonomy" id="367279"/>
    <lineage>
        <taxon>Bacteria</taxon>
        <taxon>Bacillati</taxon>
        <taxon>Actinomycetota</taxon>
        <taxon>Actinomycetes</taxon>
        <taxon>Pseudonocardiales</taxon>
        <taxon>Pseudonocardiaceae</taxon>
        <taxon>Pseudonocardia</taxon>
    </lineage>
</organism>
<keyword evidence="1" id="KW-0472">Membrane</keyword>
<evidence type="ECO:0000256" key="1">
    <source>
        <dbReference type="SAM" id="Phobius"/>
    </source>
</evidence>
<accession>A0ABN2NL00</accession>
<comment type="caution">
    <text evidence="2">The sequence shown here is derived from an EMBL/GenBank/DDBJ whole genome shotgun (WGS) entry which is preliminary data.</text>
</comment>
<dbReference type="EMBL" id="BAAAQK010000026">
    <property type="protein sequence ID" value="GAA1873913.1"/>
    <property type="molecule type" value="Genomic_DNA"/>
</dbReference>
<keyword evidence="1" id="KW-1133">Transmembrane helix</keyword>
<keyword evidence="1" id="KW-0812">Transmembrane</keyword>